<proteinExistence type="predicted"/>
<dbReference type="EMBL" id="CAJVNV010000192">
    <property type="protein sequence ID" value="CAG8102279.1"/>
    <property type="molecule type" value="Genomic_DNA"/>
</dbReference>
<name>A0A9W4HRD0_PENNA</name>
<dbReference type="OrthoDB" id="4255864at2759"/>
<sequence length="132" mass="14823">MGLSTAPRISMLTSSKSPLAFPNELNWVDFRLVRFDRKSGESIGQHLFFLPRVETGTWNLRRVRGQLLDTISRHGIGAIGTRFRLSLWPRMEPVPHSSHLSLPLLAVIPTTASLDPRVLCTTYWVTTSEVGP</sequence>
<evidence type="ECO:0000313" key="1">
    <source>
        <dbReference type="EMBL" id="CAG8102279.1"/>
    </source>
</evidence>
<protein>
    <submittedName>
        <fullName evidence="1">Uncharacterized protein</fullName>
    </submittedName>
</protein>
<dbReference type="AlphaFoldDB" id="A0A9W4HRD0"/>
<comment type="caution">
    <text evidence="1">The sequence shown here is derived from an EMBL/GenBank/DDBJ whole genome shotgun (WGS) entry which is preliminary data.</text>
</comment>
<dbReference type="Proteomes" id="UP001153461">
    <property type="component" value="Unassembled WGS sequence"/>
</dbReference>
<accession>A0A9W4HRD0</accession>
<reference evidence="1" key="1">
    <citation type="submission" date="2021-07" db="EMBL/GenBank/DDBJ databases">
        <authorList>
            <person name="Branca A.L. A."/>
        </authorList>
    </citation>
    <scope>NUCLEOTIDE SEQUENCE</scope>
</reference>
<gene>
    <name evidence="1" type="ORF">PNAL_LOCUS4729</name>
</gene>
<evidence type="ECO:0000313" key="2">
    <source>
        <dbReference type="Proteomes" id="UP001153461"/>
    </source>
</evidence>
<organism evidence="1 2">
    <name type="scientific">Penicillium nalgiovense</name>
    <dbReference type="NCBI Taxonomy" id="60175"/>
    <lineage>
        <taxon>Eukaryota</taxon>
        <taxon>Fungi</taxon>
        <taxon>Dikarya</taxon>
        <taxon>Ascomycota</taxon>
        <taxon>Pezizomycotina</taxon>
        <taxon>Eurotiomycetes</taxon>
        <taxon>Eurotiomycetidae</taxon>
        <taxon>Eurotiales</taxon>
        <taxon>Aspergillaceae</taxon>
        <taxon>Penicillium</taxon>
    </lineage>
</organism>